<evidence type="ECO:0000313" key="6">
    <source>
        <dbReference type="EMBL" id="KAG8082728.1"/>
    </source>
</evidence>
<dbReference type="AlphaFoldDB" id="A0A8J5W5V1"/>
<gene>
    <name evidence="6" type="ORF">GUJ93_ZPchr0014g47273</name>
</gene>
<dbReference type="InterPro" id="IPR035595">
    <property type="entry name" value="UDP_glycos_trans_CS"/>
</dbReference>
<accession>A0A8J5W5V1</accession>
<comment type="similarity">
    <text evidence="1 3">Belongs to the UDP-glycosyltransferase family.</text>
</comment>
<dbReference type="GO" id="GO:0008194">
    <property type="term" value="F:UDP-glycosyltransferase activity"/>
    <property type="evidence" value="ECO:0007669"/>
    <property type="project" value="InterPro"/>
</dbReference>
<reference evidence="6" key="1">
    <citation type="journal article" date="2021" name="bioRxiv">
        <title>Whole Genome Assembly and Annotation of Northern Wild Rice, Zizania palustris L., Supports a Whole Genome Duplication in the Zizania Genus.</title>
        <authorList>
            <person name="Haas M."/>
            <person name="Kono T."/>
            <person name="Macchietto M."/>
            <person name="Millas R."/>
            <person name="McGilp L."/>
            <person name="Shao M."/>
            <person name="Duquette J."/>
            <person name="Hirsch C.N."/>
            <person name="Kimball J."/>
        </authorList>
    </citation>
    <scope>NUCLEOTIDE SEQUENCE</scope>
    <source>
        <tissue evidence="6">Fresh leaf tissue</tissue>
    </source>
</reference>
<proteinExistence type="inferred from homology"/>
<evidence type="ECO:0000256" key="2">
    <source>
        <dbReference type="ARBA" id="ARBA00022679"/>
    </source>
</evidence>
<dbReference type="PANTHER" id="PTHR48045:SF38">
    <property type="entry name" value="GLYCOSYLTRANSFERASE"/>
    <property type="match status" value="1"/>
</dbReference>
<dbReference type="PROSITE" id="PS00375">
    <property type="entry name" value="UDPGT"/>
    <property type="match status" value="1"/>
</dbReference>
<keyword evidence="2 3" id="KW-0808">Transferase</keyword>
<keyword evidence="7" id="KW-1185">Reference proteome</keyword>
<evidence type="ECO:0000313" key="7">
    <source>
        <dbReference type="Proteomes" id="UP000729402"/>
    </source>
</evidence>
<dbReference type="Pfam" id="PF26168">
    <property type="entry name" value="Glyco_transf_N"/>
    <property type="match status" value="1"/>
</dbReference>
<name>A0A8J5W5V1_ZIZPA</name>
<dbReference type="FunFam" id="3.40.50.2000:FF:000122">
    <property type="entry name" value="Glycosyltransferase"/>
    <property type="match status" value="1"/>
</dbReference>
<evidence type="ECO:0000256" key="4">
    <source>
        <dbReference type="RuleBase" id="RU362057"/>
    </source>
</evidence>
<dbReference type="InterPro" id="IPR002213">
    <property type="entry name" value="UDP_glucos_trans"/>
</dbReference>
<evidence type="ECO:0000259" key="5">
    <source>
        <dbReference type="Pfam" id="PF26168"/>
    </source>
</evidence>
<dbReference type="PANTHER" id="PTHR48045">
    <property type="entry name" value="UDP-GLYCOSYLTRANSFERASE 72B1"/>
    <property type="match status" value="1"/>
</dbReference>
<protein>
    <recommendedName>
        <fullName evidence="4">Glycosyltransferase</fullName>
        <ecNumber evidence="4">2.4.1.-</ecNumber>
    </recommendedName>
</protein>
<evidence type="ECO:0000256" key="1">
    <source>
        <dbReference type="ARBA" id="ARBA00009995"/>
    </source>
</evidence>
<dbReference type="Pfam" id="PF00201">
    <property type="entry name" value="UDPGT"/>
    <property type="match status" value="1"/>
</dbReference>
<reference evidence="6" key="2">
    <citation type="submission" date="2021-02" db="EMBL/GenBank/DDBJ databases">
        <authorList>
            <person name="Kimball J.A."/>
            <person name="Haas M.W."/>
            <person name="Macchietto M."/>
            <person name="Kono T."/>
            <person name="Duquette J."/>
            <person name="Shao M."/>
        </authorList>
    </citation>
    <scope>NUCLEOTIDE SEQUENCE</scope>
    <source>
        <tissue evidence="6">Fresh leaf tissue</tissue>
    </source>
</reference>
<sequence length="571" mass="60837">MPKPADKEKNLAAIQQRAVAFAATTIETSNVGMGAEAIHHQPVVFLVPFPAQGHVTPMLHLARALAAHGVAATVAVPDFIHRRIVVSSSSSSAAGGGRAAAGGAEYGDVELASIPSGILLPEEHAAADPPGFAAIVHAMEHHMPAQLERMLLTTSSSSVRGGRVACLVVDVLASWAVPVAERWGVPAVGFWPAMLASYRAVAAIPELISKGIISDDSGAPVPSNQHGSDDGQEQVIRGLGILPAHLQLSTNELPWFVGDSATQKSRFAFWLQTLQRARGFRSVLVNSFPGEAGSAAAYADDDEGQLPGQGLRVLPVGPFVAGSNVVERAKGDGGFVVTASNDPQQQQLPCSKNPSMWQADSTCIGWLDAQPAASVVYVSFGSWVGPIGHEKIQELALGLEATGRPFLWALKKLPSWRAGLPGGYAERVAGRGKLVEWAPQEDVLRHDAIGCYLTHCGWNSTVEAIHHGVRMLCYPVSGDQFINCAYITRVWEIGLKLSSASRDGVRDCIEKIMDGAEGTHLQAQMNTLRRSIVTGEARRLAHENVKSFVNEIKRSKLPVIDADLQYFVGSL</sequence>
<keyword evidence="3" id="KW-0328">Glycosyltransferase</keyword>
<evidence type="ECO:0000256" key="3">
    <source>
        <dbReference type="RuleBase" id="RU003718"/>
    </source>
</evidence>
<dbReference type="OrthoDB" id="5835829at2759"/>
<dbReference type="Proteomes" id="UP000729402">
    <property type="component" value="Unassembled WGS sequence"/>
</dbReference>
<feature type="domain" description="Glycosyltransferase N-terminal" evidence="5">
    <location>
        <begin position="43"/>
        <end position="180"/>
    </location>
</feature>
<dbReference type="InterPro" id="IPR058980">
    <property type="entry name" value="Glyco_transf_N"/>
</dbReference>
<organism evidence="6 7">
    <name type="scientific">Zizania palustris</name>
    <name type="common">Northern wild rice</name>
    <dbReference type="NCBI Taxonomy" id="103762"/>
    <lineage>
        <taxon>Eukaryota</taxon>
        <taxon>Viridiplantae</taxon>
        <taxon>Streptophyta</taxon>
        <taxon>Embryophyta</taxon>
        <taxon>Tracheophyta</taxon>
        <taxon>Spermatophyta</taxon>
        <taxon>Magnoliopsida</taxon>
        <taxon>Liliopsida</taxon>
        <taxon>Poales</taxon>
        <taxon>Poaceae</taxon>
        <taxon>BOP clade</taxon>
        <taxon>Oryzoideae</taxon>
        <taxon>Oryzeae</taxon>
        <taxon>Zizaniinae</taxon>
        <taxon>Zizania</taxon>
    </lineage>
</organism>
<dbReference type="EMBL" id="JAAALK010000086">
    <property type="protein sequence ID" value="KAG8082728.1"/>
    <property type="molecule type" value="Genomic_DNA"/>
</dbReference>
<dbReference type="CDD" id="cd03784">
    <property type="entry name" value="GT1_Gtf-like"/>
    <property type="match status" value="1"/>
</dbReference>
<dbReference type="EC" id="2.4.1.-" evidence="4"/>
<comment type="caution">
    <text evidence="6">The sequence shown here is derived from an EMBL/GenBank/DDBJ whole genome shotgun (WGS) entry which is preliminary data.</text>
</comment>